<reference evidence="2" key="1">
    <citation type="journal article" date="2019" name="J. Bacteriol.">
        <title>A Mutagenic Screen Identifies a TonB-Dependent Receptor Required for the Lanthanide Metal Switch in the Type I Methanotroph 'Methylotuvimicrobium buryatense' 5GB1C.</title>
        <authorList>
            <person name="Groom J.D."/>
            <person name="Ford S.M."/>
            <person name="Pesesky M.W."/>
            <person name="Lidstrom M.E."/>
        </authorList>
    </citation>
    <scope>NUCLEOTIDE SEQUENCE [LARGE SCALE GENOMIC DNA]</scope>
    <source>
        <strain evidence="2">5GB1C</strain>
    </source>
</reference>
<dbReference type="OrthoDB" id="9797504at2"/>
<protein>
    <submittedName>
        <fullName evidence="1">Uncharacterized protein</fullName>
    </submittedName>
</protein>
<dbReference type="Proteomes" id="UP000305881">
    <property type="component" value="Chromosome"/>
</dbReference>
<dbReference type="KEGG" id="mbur:EQU24_12210"/>
<accession>A0A4P9UQU4</accession>
<sequence>MRRLPWTNGKDDDDPFKALLVRRVPNLTVLAKNNNGIFPFDRVYKIIDGREKVKSHGPRDMLIWGRAFTNQTSLYFNNYPEADTESAARSRILALTEYL</sequence>
<dbReference type="RefSeq" id="WP_051056232.1">
    <property type="nucleotide sequence ID" value="NZ_CP035467.1"/>
</dbReference>
<name>A0A4P9UQU4_METBY</name>
<evidence type="ECO:0000313" key="2">
    <source>
        <dbReference type="Proteomes" id="UP000305881"/>
    </source>
</evidence>
<dbReference type="AlphaFoldDB" id="A0A4P9UQU4"/>
<keyword evidence="2" id="KW-1185">Reference proteome</keyword>
<organism evidence="1 2">
    <name type="scientific">Methylotuvimicrobium buryatense</name>
    <name type="common">Methylomicrobium buryatense</name>
    <dbReference type="NCBI Taxonomy" id="95641"/>
    <lineage>
        <taxon>Bacteria</taxon>
        <taxon>Pseudomonadati</taxon>
        <taxon>Pseudomonadota</taxon>
        <taxon>Gammaproteobacteria</taxon>
        <taxon>Methylococcales</taxon>
        <taxon>Methylococcaceae</taxon>
        <taxon>Methylotuvimicrobium</taxon>
    </lineage>
</organism>
<gene>
    <name evidence="1" type="ORF">EQU24_12210</name>
</gene>
<proteinExistence type="predicted"/>
<dbReference type="STRING" id="675511.GCA_000341735_00597"/>
<evidence type="ECO:0000313" key="1">
    <source>
        <dbReference type="EMBL" id="QCW82920.1"/>
    </source>
</evidence>
<dbReference type="EMBL" id="CP035467">
    <property type="protein sequence ID" value="QCW82920.1"/>
    <property type="molecule type" value="Genomic_DNA"/>
</dbReference>